<evidence type="ECO:0000256" key="1">
    <source>
        <dbReference type="SAM" id="Coils"/>
    </source>
</evidence>
<comment type="caution">
    <text evidence="4">The sequence shown here is derived from an EMBL/GenBank/DDBJ whole genome shotgun (WGS) entry which is preliminary data.</text>
</comment>
<feature type="region of interest" description="Disordered" evidence="2">
    <location>
        <begin position="371"/>
        <end position="399"/>
    </location>
</feature>
<feature type="coiled-coil region" evidence="1">
    <location>
        <begin position="1385"/>
        <end position="1412"/>
    </location>
</feature>
<keyword evidence="3" id="KW-0732">Signal</keyword>
<keyword evidence="1" id="KW-0175">Coiled coil</keyword>
<keyword evidence="5" id="KW-1185">Reference proteome</keyword>
<feature type="chain" id="PRO_5035197040" evidence="3">
    <location>
        <begin position="17"/>
        <end position="2072"/>
    </location>
</feature>
<reference evidence="4" key="1">
    <citation type="submission" date="2021-09" db="EMBL/GenBank/DDBJ databases">
        <authorList>
            <person name="Martin H S."/>
        </authorList>
    </citation>
    <scope>NUCLEOTIDE SEQUENCE</scope>
</reference>
<dbReference type="EMBL" id="CAKASE010000083">
    <property type="protein sequence ID" value="CAG9585248.1"/>
    <property type="molecule type" value="Genomic_DNA"/>
</dbReference>
<feature type="compositionally biased region" description="Basic and acidic residues" evidence="2">
    <location>
        <begin position="1312"/>
        <end position="1322"/>
    </location>
</feature>
<dbReference type="Proteomes" id="UP000789524">
    <property type="component" value="Unassembled WGS sequence"/>
</dbReference>
<feature type="compositionally biased region" description="Basic and acidic residues" evidence="2">
    <location>
        <begin position="379"/>
        <end position="399"/>
    </location>
</feature>
<protein>
    <submittedName>
        <fullName evidence="4">(African queen) hypothetical protein</fullName>
    </submittedName>
</protein>
<name>A0A8J2RDZ8_9NEOP</name>
<proteinExistence type="predicted"/>
<evidence type="ECO:0000313" key="5">
    <source>
        <dbReference type="Proteomes" id="UP000789524"/>
    </source>
</evidence>
<accession>A0A8J2RDZ8</accession>
<evidence type="ECO:0000313" key="4">
    <source>
        <dbReference type="EMBL" id="CAG9585248.1"/>
    </source>
</evidence>
<evidence type="ECO:0000256" key="3">
    <source>
        <dbReference type="SAM" id="SignalP"/>
    </source>
</evidence>
<organism evidence="4 5">
    <name type="scientific">Danaus chrysippus</name>
    <name type="common">African queen</name>
    <dbReference type="NCBI Taxonomy" id="151541"/>
    <lineage>
        <taxon>Eukaryota</taxon>
        <taxon>Metazoa</taxon>
        <taxon>Ecdysozoa</taxon>
        <taxon>Arthropoda</taxon>
        <taxon>Hexapoda</taxon>
        <taxon>Insecta</taxon>
        <taxon>Pterygota</taxon>
        <taxon>Neoptera</taxon>
        <taxon>Endopterygota</taxon>
        <taxon>Lepidoptera</taxon>
        <taxon>Glossata</taxon>
        <taxon>Ditrysia</taxon>
        <taxon>Papilionoidea</taxon>
        <taxon>Nymphalidae</taxon>
        <taxon>Danainae</taxon>
        <taxon>Danaini</taxon>
        <taxon>Danaina</taxon>
        <taxon>Danaus</taxon>
        <taxon>Anosia</taxon>
    </lineage>
</organism>
<dbReference type="OrthoDB" id="7467351at2759"/>
<feature type="signal peptide" evidence="3">
    <location>
        <begin position="1"/>
        <end position="16"/>
    </location>
</feature>
<feature type="region of interest" description="Disordered" evidence="2">
    <location>
        <begin position="1459"/>
        <end position="1478"/>
    </location>
</feature>
<evidence type="ECO:0000256" key="2">
    <source>
        <dbReference type="SAM" id="MobiDB-lite"/>
    </source>
</evidence>
<feature type="region of interest" description="Disordered" evidence="2">
    <location>
        <begin position="1300"/>
        <end position="1323"/>
    </location>
</feature>
<feature type="region of interest" description="Disordered" evidence="2">
    <location>
        <begin position="972"/>
        <end position="993"/>
    </location>
</feature>
<feature type="region of interest" description="Disordered" evidence="2">
    <location>
        <begin position="1718"/>
        <end position="1739"/>
    </location>
</feature>
<gene>
    <name evidence="4" type="ORF">DCHRY22_LOCUS15710</name>
</gene>
<feature type="coiled-coil region" evidence="1">
    <location>
        <begin position="180"/>
        <end position="207"/>
    </location>
</feature>
<sequence length="2072" mass="239136">MKSFIVLCSLVTFVTAVPVYQGDFIESSANKLPLFTKRERKSTFPDTTDLSLEHGIEESSIYNGQKVNNGASRNFKKPIVIKKKFGYHIYRDSDEEFAHSEPGEKCREKVKFKLCDHEPVVGTKSGVKSSCMNMQKSDHDIESSIRMAKEAMEYVQRDLKKMQIFTPKMGNTNIEDVETNSDLHHDIEVAREALEHIEDNLESMDYQITKEKDLELPKTVDEESITKWKEAINNIQRNFEIVKNIEDAFKSDNYHSLPVTDTIKKENSREAELLEENEKVHTQFIKDNSENTDELYINPVSREVFGISEHKSKLDSEESIEKNSNMFTSPTNTMDENMLLHSDSLKSEIDSKNARSEESKLDAENIFKFADSLPSPSEDLEHEKIPSESPDGNHEKSSKEAIEFWSSNERQELDSEQISKFNSQWGIQKSVLPEKDMKSMELKTVEETLEHRMDPSEAIKSHHYTVDNYKAYNLKSDDHINSENLEKFEDNLMAKSSVIEASEKEKDVLKIPEQGDLETEKNDKKSQDFKEAMLTSNEFLEKSAHLDNDHLAAAKEEMELPTSLKEKQVLTSNEGRIHNNEKLTQMKLVRQEEKEELDKNNGENFLIQHKNVPEVYDRTSNFEYGQSMLHLDQDKILLNQPELTLSSLEHKDSDQMRISTSESDDALPNPLKVIPAIHSIDNDHSATQLKSMTETENSYYVSDPINRLMQNMETPETSLHTLDSKEVSEKEDEIFEQMKAVPEMHNEEMVSQKKSETDENILNAETKLRTQNQDDGYDNYANIIKTMSDNYPEESHMLKSVSDQMISIPSDDIEMSNNQHYLKENEDNMRISENQNEKLHSDGNMEVNDRHSISSNIKNQFEDVNGFTNLSDNDKMRLSQDQDRKLDLNGKQETHNQMNSEDKNQLADYNTLQMSKSASDLHDEEIMSMPSDEAKLTEENSAFIHEENMRLSQNQNDKLRIDENHSFPVDLTSESEKENQLGDPAGTDSFSLLPKSVPELDVDKTIFKTSEETKDITKQHTIMNEEDSMRWSESQNDLLKLNDNQYIQDLSPISSEKKEAIEEDNTLNLPKSVSEIHSDKTVLMPSNKVETINEDDSLKLTKEEEHLRQSEIRDVKFNENHDFHVPEADIESQQQDHISQLMKSAPEIQVDKTISTKTGNTEEKIDHLLKEDENNMRFSQNKNEKLHMNENNEFKDHITMSLEKRSEDQNAPQLLKSAHEFNTDDMVPSPSDKIEEVVEQQSLQKPENMRISESQNNKIDIDKNHDTHVPLPISLDIDEQIKDQNSHIAKSVLDFHVSEGALNPPDEIEETNEQHLKQKEGSMRFSENINDELKPNEHQENHHHDSTILDTENHFEDSNTQLLQLPKSVPELPIDDIVSLNKVEMTKEQNSLKQNNDNMKFAEKQNDRITLNENHELHDSLLNDLENKENLNHHISQQSKSVPDAQVNQMMQLQTDKDQITDDRQPLKSHESVVRLSEKENSKIEINEEQDIAKPLKTNLDSDTITEDHTMHLLKSVPETQGDKAMSMTSEQLFVTKTQEALPEELEKKMSGNENQIIKFNESPETHIKLSPDNISDKHKFQVKSIAELHNNDMMSMPTNNVENANIRLSHNQYDEQRWNLNNHATPVDTVQTFKSLNEFDSKEIQTMKFDKVQSHNEDFHFKNQEFMRFPHNQNEKGFLNMNDPRMNLGLNSGTWSRTNNAEYPMDAQTYFSLTKDQLSHETNSPNSQVPREKQGSNLNTYKSIPEYRIVPSMNTFEFNERQKALNEHMNMRINQENLGSEHLEHQHFHNSYAMPWNSEKQFQDDFQKTYKSPSDIVSSKNSEYDGEPIIPDEVANMRNIQDYETRQLVDNHNLDDTQAMRWAQSKQHNNHFSNFYKTTPEIHDEYDFNPHFRNHFHRVAHKQEFGNVDTHGHDYPSMRSRLHDHMLMYHQGKPSDIDSSIETSMRMNMREPFTKSVKDFGFHHQYFSHPSGAARFGTALPLSGAGTGAVGVFPTANSGGCGIPLLLSCSPSVVSGSLAKSHITGSGFKSQDENGMYYTNMKREAMNIDDVPVMKIQKSHNHNQVPIHVHE</sequence>